<dbReference type="PANTHER" id="PTHR12608">
    <property type="entry name" value="TRANSMEMBRANE PROTEIN HTP-1 RELATED"/>
    <property type="match status" value="1"/>
</dbReference>
<feature type="compositionally biased region" description="Basic and acidic residues" evidence="6">
    <location>
        <begin position="1110"/>
        <end position="1130"/>
    </location>
</feature>
<keyword evidence="11" id="KW-1185">Reference proteome</keyword>
<evidence type="ECO:0000256" key="8">
    <source>
        <dbReference type="SAM" id="SignalP"/>
    </source>
</evidence>
<dbReference type="Gene3D" id="1.10.10.60">
    <property type="entry name" value="Homeodomain-like"/>
    <property type="match status" value="1"/>
</dbReference>
<dbReference type="RefSeq" id="XP_026605754.1">
    <property type="nucleotide sequence ID" value="XM_026744888.1"/>
</dbReference>
<organism evidence="10 11">
    <name type="scientific">Aspergillus mulundensis</name>
    <dbReference type="NCBI Taxonomy" id="1810919"/>
    <lineage>
        <taxon>Eukaryota</taxon>
        <taxon>Fungi</taxon>
        <taxon>Dikarya</taxon>
        <taxon>Ascomycota</taxon>
        <taxon>Pezizomycotina</taxon>
        <taxon>Eurotiomycetes</taxon>
        <taxon>Eurotiomycetidae</taxon>
        <taxon>Eurotiales</taxon>
        <taxon>Aspergillaceae</taxon>
        <taxon>Aspergillus</taxon>
        <taxon>Aspergillus subgen. Nidulantes</taxon>
    </lineage>
</organism>
<feature type="transmembrane region" description="Helical" evidence="7">
    <location>
        <begin position="312"/>
        <end position="329"/>
    </location>
</feature>
<feature type="compositionally biased region" description="Acidic residues" evidence="6">
    <location>
        <begin position="970"/>
        <end position="990"/>
    </location>
</feature>
<evidence type="ECO:0000256" key="6">
    <source>
        <dbReference type="SAM" id="MobiDB-lite"/>
    </source>
</evidence>
<dbReference type="CDD" id="cd00167">
    <property type="entry name" value="SANT"/>
    <property type="match status" value="1"/>
</dbReference>
<feature type="transmembrane region" description="Helical" evidence="7">
    <location>
        <begin position="461"/>
        <end position="483"/>
    </location>
</feature>
<feature type="compositionally biased region" description="Basic and acidic residues" evidence="6">
    <location>
        <begin position="83"/>
        <end position="93"/>
    </location>
</feature>
<dbReference type="InterPro" id="IPR001005">
    <property type="entry name" value="SANT/Myb"/>
</dbReference>
<feature type="compositionally biased region" description="Polar residues" evidence="6">
    <location>
        <begin position="1041"/>
        <end position="1057"/>
    </location>
</feature>
<dbReference type="PROSITE" id="PS01214">
    <property type="entry name" value="UPF0016"/>
    <property type="match status" value="1"/>
</dbReference>
<feature type="region of interest" description="Disordered" evidence="6">
    <location>
        <begin position="50"/>
        <end position="240"/>
    </location>
</feature>
<reference evidence="10 11" key="1">
    <citation type="journal article" date="2018" name="IMA Fungus">
        <title>IMA Genome-F 9: Draft genome sequence of Annulohypoxylon stygium, Aspergillus mulundensis, Berkeleyomyces basicola (syn. Thielaviopsis basicola), Ceratocystis smalleyi, two Cercospora beticola strains, Coleophoma cylindrospora, Fusarium fracticaudum, Phialophora cf. hyalina, and Morchella septimelata.</title>
        <authorList>
            <person name="Wingfield B.D."/>
            <person name="Bills G.F."/>
            <person name="Dong Y."/>
            <person name="Huang W."/>
            <person name="Nel W.J."/>
            <person name="Swalarsk-Parry B.S."/>
            <person name="Vaghefi N."/>
            <person name="Wilken P.M."/>
            <person name="An Z."/>
            <person name="de Beer Z.W."/>
            <person name="De Vos L."/>
            <person name="Chen L."/>
            <person name="Duong T.A."/>
            <person name="Gao Y."/>
            <person name="Hammerbacher A."/>
            <person name="Kikkert J.R."/>
            <person name="Li Y."/>
            <person name="Li H."/>
            <person name="Li K."/>
            <person name="Li Q."/>
            <person name="Liu X."/>
            <person name="Ma X."/>
            <person name="Naidoo K."/>
            <person name="Pethybridge S.J."/>
            <person name="Sun J."/>
            <person name="Steenkamp E.T."/>
            <person name="van der Nest M.A."/>
            <person name="van Wyk S."/>
            <person name="Wingfield M.J."/>
            <person name="Xiong C."/>
            <person name="Yue Q."/>
            <person name="Zhang X."/>
        </authorList>
    </citation>
    <scope>NUCLEOTIDE SEQUENCE [LARGE SCALE GENOMIC DNA]</scope>
    <source>
        <strain evidence="10 11">DSM 5745</strain>
    </source>
</reference>
<dbReference type="PANTHER" id="PTHR12608:SF1">
    <property type="entry name" value="TRANSMEMBRANE PROTEIN 165"/>
    <property type="match status" value="1"/>
</dbReference>
<protein>
    <recommendedName>
        <fullName evidence="9">Myb-like domain-containing protein</fullName>
    </recommendedName>
</protein>
<feature type="compositionally biased region" description="Basic and acidic residues" evidence="6">
    <location>
        <begin position="123"/>
        <end position="136"/>
    </location>
</feature>
<evidence type="ECO:0000256" key="2">
    <source>
        <dbReference type="ARBA" id="ARBA00009190"/>
    </source>
</evidence>
<feature type="compositionally biased region" description="Acidic residues" evidence="6">
    <location>
        <begin position="1099"/>
        <end position="1109"/>
    </location>
</feature>
<proteinExistence type="inferred from homology"/>
<dbReference type="GeneID" id="38113242"/>
<feature type="compositionally biased region" description="Basic and acidic residues" evidence="6">
    <location>
        <begin position="847"/>
        <end position="862"/>
    </location>
</feature>
<accession>A0A3D8SIS6</accession>
<dbReference type="Proteomes" id="UP000256690">
    <property type="component" value="Unassembled WGS sequence"/>
</dbReference>
<dbReference type="InterPro" id="IPR049555">
    <property type="entry name" value="GDT1-like_CS"/>
</dbReference>
<keyword evidence="8" id="KW-0732">Signal</keyword>
<keyword evidence="3 7" id="KW-0812">Transmembrane</keyword>
<dbReference type="GO" id="GO:0032472">
    <property type="term" value="P:Golgi calcium ion transport"/>
    <property type="evidence" value="ECO:0007669"/>
    <property type="project" value="TreeGrafter"/>
</dbReference>
<dbReference type="InterPro" id="IPR001727">
    <property type="entry name" value="GDT1-like"/>
</dbReference>
<feature type="compositionally biased region" description="Low complexity" evidence="6">
    <location>
        <begin position="395"/>
        <end position="410"/>
    </location>
</feature>
<keyword evidence="4 7" id="KW-1133">Transmembrane helix</keyword>
<feature type="region of interest" description="Disordered" evidence="6">
    <location>
        <begin position="840"/>
        <end position="1153"/>
    </location>
</feature>
<sequence length="1289" mass="143029">MKLRISSRVLLLLPAITTVLADQISSVDGVTDYAVTARDTSATNALVLDLDELAPKPSPKGTQDAPVDGKDGRPHAGPWVETTAERDRKRSGALDEQTQPGTKSTEYLDSDGEPIPYSNDGVMDDRNRAAPKEGTRGTEGGVSGKLKESTYTGDKLPDSPKEAPPLPHSEEQKLPTTGSNGATDTKGSSADSTLGVLERPADLPGKPHDIPLPKSPTTVKDSPVGLDEEGSSTTATEGLPEGERDAFHSLLFSFTMIVVSEIGDKTFLVAALMAMRHPRLLVFSAAFSALIGMTVLSAILGHAVPTLIPKTFTKFLAAVLFFIFGAKMLKEGREMSPDEGVGEEMREVEQELEEKEHEQLRMSRRRSSITPHSLEAGRLGRTPRSSANRLPSPPESLSSSSSRGSSPRPSQRWNDLLVGMNNLFSLLLSPAWVQTFVMTFLGEWGDRSQIATIAMAAGQDYWFVTIGAITGHGLCTAAAVIGGSAIAGKVSMRVVLDPVVEQSPSRTLDQTGARDGSAVTPEPDVADITGTTFIPDSETDLDPEMMLEALPDLERTGKGVLDFLAPTKASPATIVNKAELLSDPKNTQSKRLLRLIKNLDGDMKIFSNQTYIDLDGIDRIFSPVLASRREDFEDWSPDPIVQMANCARFALEILLAGTNPDSRKRAIRNIEKLFPRPFMTGLVGAGQDKAPGESVLEKETFDLALSIRTQSLIMHLEEKQEDSKFNARHAVKLCFFKTLSRKSPMRGFNLPNFSNKADGTLPAQYMDDVQKRYNDILLVEQDGKFDVNELKEDYRWKRFVLHSAHWVRKRTEEIYAELQQRMSTQTVHYMFFNAKNSSLTSTLGGSEVERTGETREADEQTTRQENVPQETFALPEPEPEPEQQQPESRLDRGDTQRRRSSRPSYLNSIAIQRVAQRQERLRTGTEPSENLGQPDIVQEQSGVDGPHGSSALPSSRPVQQDISHRRVPSFDEEPTLVPEEPEIDIGDDSELANGDENSQIERSRSPSVVPRSTPWRREPTSTAQRTGEVPLSQRVWETAKRGTSVQPTSGPSRSVNSRFIDRQRDAARISPIRDNDSQSAVTRVEQRASRKRARASTETDSDGDGSDFDSDIRPMNGEHRRAEKPPEQRRSKQPRLEVAATQREASADAHQDDVVEEPLRPVRRRIVLHPTIISQPSTARYTSRARSSWTEAEDNRLIRLMKDLGHKWSSIEKENKAQSAKPGEVRIEGRDQVAFKDRARNMKISYYRDEIPIPDYLKYVTMKEKDIKNLLERGVTVLPHDMDAYNSKR</sequence>
<feature type="compositionally biased region" description="Basic and acidic residues" evidence="6">
    <location>
        <begin position="1059"/>
        <end position="1076"/>
    </location>
</feature>
<evidence type="ECO:0000256" key="7">
    <source>
        <dbReference type="SAM" id="Phobius"/>
    </source>
</evidence>
<dbReference type="EMBL" id="PVWQ01000003">
    <property type="protein sequence ID" value="RDW86230.1"/>
    <property type="molecule type" value="Genomic_DNA"/>
</dbReference>
<feature type="compositionally biased region" description="Basic and acidic residues" evidence="6">
    <location>
        <begin position="888"/>
        <end position="897"/>
    </location>
</feature>
<dbReference type="GO" id="GO:0005384">
    <property type="term" value="F:manganese ion transmembrane transporter activity"/>
    <property type="evidence" value="ECO:0007669"/>
    <property type="project" value="TreeGrafter"/>
</dbReference>
<dbReference type="GO" id="GO:0005794">
    <property type="term" value="C:Golgi apparatus"/>
    <property type="evidence" value="ECO:0007669"/>
    <property type="project" value="TreeGrafter"/>
</dbReference>
<dbReference type="GO" id="GO:0032468">
    <property type="term" value="P:Golgi calcium ion homeostasis"/>
    <property type="evidence" value="ECO:0007669"/>
    <property type="project" value="TreeGrafter"/>
</dbReference>
<evidence type="ECO:0000256" key="1">
    <source>
        <dbReference type="ARBA" id="ARBA00004141"/>
    </source>
</evidence>
<dbReference type="PROSITE" id="PS50090">
    <property type="entry name" value="MYB_LIKE"/>
    <property type="match status" value="1"/>
</dbReference>
<feature type="compositionally biased region" description="Polar residues" evidence="6">
    <location>
        <begin position="174"/>
        <end position="192"/>
    </location>
</feature>
<feature type="chain" id="PRO_5017702312" description="Myb-like domain-containing protein" evidence="8">
    <location>
        <begin position="22"/>
        <end position="1289"/>
    </location>
</feature>
<dbReference type="OrthoDB" id="442680at2759"/>
<evidence type="ECO:0000259" key="9">
    <source>
        <dbReference type="PROSITE" id="PS50090"/>
    </source>
</evidence>
<feature type="transmembrane region" description="Helical" evidence="7">
    <location>
        <begin position="280"/>
        <end position="300"/>
    </location>
</feature>
<dbReference type="STRING" id="1810919.A0A3D8SIS6"/>
<dbReference type="GO" id="GO:0015085">
    <property type="term" value="F:calcium ion transmembrane transporter activity"/>
    <property type="evidence" value="ECO:0007669"/>
    <property type="project" value="TreeGrafter"/>
</dbReference>
<feature type="signal peptide" evidence="8">
    <location>
        <begin position="1"/>
        <end position="21"/>
    </location>
</feature>
<name>A0A3D8SIS6_9EURO</name>
<dbReference type="GO" id="GO:0000329">
    <property type="term" value="C:fungal-type vacuole membrane"/>
    <property type="evidence" value="ECO:0007669"/>
    <property type="project" value="TreeGrafter"/>
</dbReference>
<comment type="caution">
    <text evidence="10">The sequence shown here is derived from an EMBL/GenBank/DDBJ whole genome shotgun (WGS) entry which is preliminary data.</text>
</comment>
<evidence type="ECO:0000313" key="10">
    <source>
        <dbReference type="EMBL" id="RDW86230.1"/>
    </source>
</evidence>
<gene>
    <name evidence="10" type="ORF">DSM5745_02872</name>
</gene>
<feature type="region of interest" description="Disordered" evidence="6">
    <location>
        <begin position="333"/>
        <end position="411"/>
    </location>
</feature>
<comment type="subcellular location">
    <subcellularLocation>
        <location evidence="1">Membrane</location>
        <topology evidence="1">Multi-pass membrane protein</topology>
    </subcellularLocation>
</comment>
<keyword evidence="5 7" id="KW-0472">Membrane</keyword>
<feature type="compositionally biased region" description="Polar residues" evidence="6">
    <location>
        <begin position="951"/>
        <end position="961"/>
    </location>
</feature>
<evidence type="ECO:0000256" key="5">
    <source>
        <dbReference type="ARBA" id="ARBA00023136"/>
    </source>
</evidence>
<evidence type="ECO:0000256" key="4">
    <source>
        <dbReference type="ARBA" id="ARBA00022989"/>
    </source>
</evidence>
<feature type="compositionally biased region" description="Polar residues" evidence="6">
    <location>
        <begin position="96"/>
        <end position="107"/>
    </location>
</feature>
<evidence type="ECO:0000256" key="3">
    <source>
        <dbReference type="ARBA" id="ARBA00022692"/>
    </source>
</evidence>
<evidence type="ECO:0000313" key="11">
    <source>
        <dbReference type="Proteomes" id="UP000256690"/>
    </source>
</evidence>
<feature type="domain" description="Myb-like" evidence="9">
    <location>
        <begin position="1181"/>
        <end position="1243"/>
    </location>
</feature>
<feature type="compositionally biased region" description="Basic and acidic residues" evidence="6">
    <location>
        <begin position="199"/>
        <end position="211"/>
    </location>
</feature>
<comment type="similarity">
    <text evidence="2">Belongs to the GDT1 family.</text>
</comment>
<feature type="compositionally biased region" description="Basic and acidic residues" evidence="6">
    <location>
        <begin position="343"/>
        <end position="361"/>
    </location>
</feature>
<dbReference type="Pfam" id="PF01169">
    <property type="entry name" value="GDT1"/>
    <property type="match status" value="2"/>
</dbReference>